<dbReference type="OrthoDB" id="425534at2759"/>
<dbReference type="InterPro" id="IPR013595">
    <property type="entry name" value="Pept_S33_TAP-like_C"/>
</dbReference>
<evidence type="ECO:0000313" key="5">
    <source>
        <dbReference type="EMBL" id="CAH0003363.1"/>
    </source>
</evidence>
<dbReference type="SUPFAM" id="SSF53474">
    <property type="entry name" value="alpha/beta-Hydrolases"/>
    <property type="match status" value="1"/>
</dbReference>
<dbReference type="InterPro" id="IPR029058">
    <property type="entry name" value="AB_hydrolase_fold"/>
</dbReference>
<feature type="domain" description="Peptidase S33 tripeptidyl aminopeptidase-like C-terminal" evidence="4">
    <location>
        <begin position="394"/>
        <end position="489"/>
    </location>
</feature>
<feature type="domain" description="AB hydrolase-1" evidence="3">
    <location>
        <begin position="61"/>
        <end position="261"/>
    </location>
</feature>
<organism evidence="5 6">
    <name type="scientific">Clonostachys byssicola</name>
    <dbReference type="NCBI Taxonomy" id="160290"/>
    <lineage>
        <taxon>Eukaryota</taxon>
        <taxon>Fungi</taxon>
        <taxon>Dikarya</taxon>
        <taxon>Ascomycota</taxon>
        <taxon>Pezizomycotina</taxon>
        <taxon>Sordariomycetes</taxon>
        <taxon>Hypocreomycetidae</taxon>
        <taxon>Hypocreales</taxon>
        <taxon>Bionectriaceae</taxon>
        <taxon>Clonostachys</taxon>
    </lineage>
</organism>
<sequence>MNSTTITWVECPPDSTFGTLEAIECGQITVPLNHSDPHGDTIQLMLTRLRATSSNNLGPLFLNAGGPGLWTSNLVKAQAYFEKTGREASRNFSPDLRNSYDLIGLDMRGEGLSQPIFCNSEIYNRPYKMMPTDQASFDQLWKRNRAFAESCHNMTGPLFTHLGTDQAIRDLDLVRQALGADVFNYLGYSYGTEVGSAYASLYPHTVGRMVIDGNLDHSMTVPQAVISLANALEDTLEYFFKWCNTTTDNALYGQDQHAVWDGILKHADEGTLIAATCEETGKCNSTITADTFVFNAQGLMENGNVKKSLPGAKSDFYLLAERLDAARDGNGTAFAAPYATSNSSSDPAMGASYSFVSIFCSDWAHTIRSVGDMRAIATAANIVAPRTRGLGTMAIAQSNCVGWPFSPSFHQRHLDFSGVPDLPPIMVVGSFHDEATAMQWSVQQRFQIPNAFNVWRNGGGHTDYHFMGETQKAIDAFLLNGTIPEDGTVYST</sequence>
<gene>
    <name evidence="5" type="ORF">CBYS24578_00014543</name>
</gene>
<dbReference type="GO" id="GO:0016787">
    <property type="term" value="F:hydrolase activity"/>
    <property type="evidence" value="ECO:0007669"/>
    <property type="project" value="UniProtKB-KW"/>
</dbReference>
<dbReference type="PANTHER" id="PTHR43248">
    <property type="entry name" value="2-SUCCINYL-6-HYDROXY-2,4-CYCLOHEXADIENE-1-CARBOXYLATE SYNTHASE"/>
    <property type="match status" value="1"/>
</dbReference>
<dbReference type="Gene3D" id="3.40.50.1820">
    <property type="entry name" value="alpha/beta hydrolase"/>
    <property type="match status" value="1"/>
</dbReference>
<dbReference type="Pfam" id="PF00561">
    <property type="entry name" value="Abhydrolase_1"/>
    <property type="match status" value="1"/>
</dbReference>
<evidence type="ECO:0000256" key="1">
    <source>
        <dbReference type="ARBA" id="ARBA00010088"/>
    </source>
</evidence>
<dbReference type="InterPro" id="IPR051601">
    <property type="entry name" value="Serine_prot/Carboxylest_S33"/>
</dbReference>
<keyword evidence="6" id="KW-1185">Reference proteome</keyword>
<dbReference type="AlphaFoldDB" id="A0A9N9UTU1"/>
<comment type="caution">
    <text evidence="5">The sequence shown here is derived from an EMBL/GenBank/DDBJ whole genome shotgun (WGS) entry which is preliminary data.</text>
</comment>
<evidence type="ECO:0000313" key="6">
    <source>
        <dbReference type="Proteomes" id="UP000754883"/>
    </source>
</evidence>
<dbReference type="InterPro" id="IPR000073">
    <property type="entry name" value="AB_hydrolase_1"/>
</dbReference>
<accession>A0A9N9UTU1</accession>
<name>A0A9N9UTU1_9HYPO</name>
<dbReference type="Proteomes" id="UP000754883">
    <property type="component" value="Unassembled WGS sequence"/>
</dbReference>
<evidence type="ECO:0000256" key="2">
    <source>
        <dbReference type="ARBA" id="ARBA00022801"/>
    </source>
</evidence>
<proteinExistence type="inferred from homology"/>
<dbReference type="Pfam" id="PF08386">
    <property type="entry name" value="Abhydrolase_4"/>
    <property type="match status" value="1"/>
</dbReference>
<comment type="similarity">
    <text evidence="1">Belongs to the peptidase S33 family.</text>
</comment>
<evidence type="ECO:0008006" key="7">
    <source>
        <dbReference type="Google" id="ProtNLM"/>
    </source>
</evidence>
<dbReference type="EMBL" id="CABFNO020001564">
    <property type="protein sequence ID" value="CAH0003363.1"/>
    <property type="molecule type" value="Genomic_DNA"/>
</dbReference>
<dbReference type="PANTHER" id="PTHR43248:SF25">
    <property type="entry name" value="AB HYDROLASE-1 DOMAIN-CONTAINING PROTEIN-RELATED"/>
    <property type="match status" value="1"/>
</dbReference>
<protein>
    <recommendedName>
        <fullName evidence="7">AB hydrolase-1 domain-containing protein</fullName>
    </recommendedName>
</protein>
<keyword evidence="2" id="KW-0378">Hydrolase</keyword>
<reference evidence="5" key="1">
    <citation type="submission" date="2021-10" db="EMBL/GenBank/DDBJ databases">
        <authorList>
            <person name="Piombo E."/>
        </authorList>
    </citation>
    <scope>NUCLEOTIDE SEQUENCE</scope>
</reference>
<evidence type="ECO:0000259" key="3">
    <source>
        <dbReference type="Pfam" id="PF00561"/>
    </source>
</evidence>
<evidence type="ECO:0000259" key="4">
    <source>
        <dbReference type="Pfam" id="PF08386"/>
    </source>
</evidence>